<sequence length="150" mass="15438">MLTCGVETLSRIRVCSSFLSCVTAAVVVRSVTAMVVATGSSPASVSACCSDGCGANVRANGGAMQFCVRWLEWCYASAVVAATTVHGDGVRRGGAGMAQSCRDVAAEMVADEEVAAAAAGDSGRREKLGLGFHVRDGGDDDVARSDWLIW</sequence>
<protein>
    <submittedName>
        <fullName evidence="2">Uncharacterized protein</fullName>
    </submittedName>
</protein>
<evidence type="ECO:0000313" key="1">
    <source>
        <dbReference type="EMBL" id="QCD95954.1"/>
    </source>
</evidence>
<dbReference type="EMBL" id="CP039350">
    <property type="protein sequence ID" value="QCD95954.1"/>
    <property type="molecule type" value="Genomic_DNA"/>
</dbReference>
<evidence type="ECO:0000313" key="2">
    <source>
        <dbReference type="EMBL" id="QCE10754.1"/>
    </source>
</evidence>
<dbReference type="EMBL" id="CP039354">
    <property type="protein sequence ID" value="QCE10754.1"/>
    <property type="molecule type" value="Genomic_DNA"/>
</dbReference>
<name>A0A4D6NDC7_VIGUN</name>
<gene>
    <name evidence="2" type="ORF">DEO72_LG10g1986</name>
    <name evidence="1" type="ORF">DEO72_LG6g652</name>
</gene>
<keyword evidence="3" id="KW-1185">Reference proteome</keyword>
<proteinExistence type="predicted"/>
<dbReference type="Proteomes" id="UP000501690">
    <property type="component" value="Linkage Group LG10"/>
</dbReference>
<dbReference type="AlphaFoldDB" id="A0A4D6NDC7"/>
<evidence type="ECO:0000313" key="3">
    <source>
        <dbReference type="Proteomes" id="UP000501690"/>
    </source>
</evidence>
<dbReference type="Proteomes" id="UP000501690">
    <property type="component" value="Linkage Group LG6"/>
</dbReference>
<organism evidence="2 3">
    <name type="scientific">Vigna unguiculata</name>
    <name type="common">Cowpea</name>
    <dbReference type="NCBI Taxonomy" id="3917"/>
    <lineage>
        <taxon>Eukaryota</taxon>
        <taxon>Viridiplantae</taxon>
        <taxon>Streptophyta</taxon>
        <taxon>Embryophyta</taxon>
        <taxon>Tracheophyta</taxon>
        <taxon>Spermatophyta</taxon>
        <taxon>Magnoliopsida</taxon>
        <taxon>eudicotyledons</taxon>
        <taxon>Gunneridae</taxon>
        <taxon>Pentapetalae</taxon>
        <taxon>rosids</taxon>
        <taxon>fabids</taxon>
        <taxon>Fabales</taxon>
        <taxon>Fabaceae</taxon>
        <taxon>Papilionoideae</taxon>
        <taxon>50 kb inversion clade</taxon>
        <taxon>NPAAA clade</taxon>
        <taxon>indigoferoid/millettioid clade</taxon>
        <taxon>Phaseoleae</taxon>
        <taxon>Vigna</taxon>
    </lineage>
</organism>
<reference evidence="2 3" key="1">
    <citation type="submission" date="2019-04" db="EMBL/GenBank/DDBJ databases">
        <title>An improved genome assembly and genetic linkage map for asparagus bean, Vigna unguiculata ssp. sesquipedialis.</title>
        <authorList>
            <person name="Xia Q."/>
            <person name="Zhang R."/>
            <person name="Dong Y."/>
        </authorList>
    </citation>
    <scope>NUCLEOTIDE SEQUENCE [LARGE SCALE GENOMIC DNA]</scope>
    <source>
        <tissue evidence="2">Leaf</tissue>
    </source>
</reference>
<accession>A0A4D6NDC7</accession>